<keyword evidence="1" id="KW-1133">Transmembrane helix</keyword>
<feature type="signal peptide" evidence="2">
    <location>
        <begin position="1"/>
        <end position="18"/>
    </location>
</feature>
<dbReference type="AlphaFoldDB" id="A0A8J2STY9"/>
<sequence length="232" mass="24411">MNQAHALRIGLLVALTSAWQPAHTAYKSLAAPRAYKSLALAQRRRPQLLRAEPGDEPPAYDLLADIERFKQEKAAADAAAGLPAAAPAAAAAAPPAAAAAPPAPPAMAFDQAPPARAPTAEDRLIADAARFRERGTVVEAASENPVQGLINVLGTVLGFNFVVIVGLFLWFLSGVFSLYALDNDTIIIAVKAAFDPFILPLLSTHMGLTFLSYGLEKAFGEGDPEDDGGFRL</sequence>
<evidence type="ECO:0000313" key="3">
    <source>
        <dbReference type="EMBL" id="CAH0374372.1"/>
    </source>
</evidence>
<organism evidence="3 4">
    <name type="scientific">Pelagomonas calceolata</name>
    <dbReference type="NCBI Taxonomy" id="35677"/>
    <lineage>
        <taxon>Eukaryota</taxon>
        <taxon>Sar</taxon>
        <taxon>Stramenopiles</taxon>
        <taxon>Ochrophyta</taxon>
        <taxon>Pelagophyceae</taxon>
        <taxon>Pelagomonadales</taxon>
        <taxon>Pelagomonadaceae</taxon>
        <taxon>Pelagomonas</taxon>
    </lineage>
</organism>
<keyword evidence="1" id="KW-0472">Membrane</keyword>
<accession>A0A8J2STY9</accession>
<proteinExistence type="predicted"/>
<feature type="transmembrane region" description="Helical" evidence="1">
    <location>
        <begin position="193"/>
        <end position="215"/>
    </location>
</feature>
<keyword evidence="2" id="KW-0732">Signal</keyword>
<dbReference type="EMBL" id="CAKKNE010000004">
    <property type="protein sequence ID" value="CAH0374372.1"/>
    <property type="molecule type" value="Genomic_DNA"/>
</dbReference>
<name>A0A8J2STY9_9STRA</name>
<dbReference type="OrthoDB" id="10612379at2759"/>
<comment type="caution">
    <text evidence="3">The sequence shown here is derived from an EMBL/GenBank/DDBJ whole genome shotgun (WGS) entry which is preliminary data.</text>
</comment>
<dbReference type="Proteomes" id="UP000789595">
    <property type="component" value="Unassembled WGS sequence"/>
</dbReference>
<evidence type="ECO:0000313" key="4">
    <source>
        <dbReference type="Proteomes" id="UP000789595"/>
    </source>
</evidence>
<evidence type="ECO:0000256" key="2">
    <source>
        <dbReference type="SAM" id="SignalP"/>
    </source>
</evidence>
<feature type="transmembrane region" description="Helical" evidence="1">
    <location>
        <begin position="157"/>
        <end position="181"/>
    </location>
</feature>
<keyword evidence="4" id="KW-1185">Reference proteome</keyword>
<feature type="chain" id="PRO_5035185415" evidence="2">
    <location>
        <begin position="19"/>
        <end position="232"/>
    </location>
</feature>
<protein>
    <submittedName>
        <fullName evidence="3">Uncharacterized protein</fullName>
    </submittedName>
</protein>
<keyword evidence="1" id="KW-0812">Transmembrane</keyword>
<evidence type="ECO:0000256" key="1">
    <source>
        <dbReference type="SAM" id="Phobius"/>
    </source>
</evidence>
<reference evidence="3" key="1">
    <citation type="submission" date="2021-11" db="EMBL/GenBank/DDBJ databases">
        <authorList>
            <consortium name="Genoscope - CEA"/>
            <person name="William W."/>
        </authorList>
    </citation>
    <scope>NUCLEOTIDE SEQUENCE</scope>
</reference>
<gene>
    <name evidence="3" type="ORF">PECAL_4P16480</name>
</gene>